<gene>
    <name evidence="2" type="ORF">ME7_01495</name>
</gene>
<dbReference type="PATRIC" id="fig|1094552.3.peg.1668"/>
<evidence type="ECO:0000313" key="2">
    <source>
        <dbReference type="EMBL" id="EJF74357.1"/>
    </source>
</evidence>
<evidence type="ECO:0008006" key="4">
    <source>
        <dbReference type="Google" id="ProtNLM"/>
    </source>
</evidence>
<organism evidence="2 3">
    <name type="scientific">Bartonella birtlesii LL-WM9</name>
    <dbReference type="NCBI Taxonomy" id="1094552"/>
    <lineage>
        <taxon>Bacteria</taxon>
        <taxon>Pseudomonadati</taxon>
        <taxon>Pseudomonadota</taxon>
        <taxon>Alphaproteobacteria</taxon>
        <taxon>Hyphomicrobiales</taxon>
        <taxon>Bartonellaceae</taxon>
        <taxon>Bartonella</taxon>
    </lineage>
</organism>
<reference evidence="2 3" key="1">
    <citation type="submission" date="2012-03" db="EMBL/GenBank/DDBJ databases">
        <title>The Genome Sequence of Bartonella birtlesii LL-WM9.</title>
        <authorList>
            <consortium name="The Broad Institute Genome Sequencing Platform"/>
            <consortium name="The Broad Institute Genome Sequencing Center for Infectious Disease"/>
            <person name="Feldgarden M."/>
            <person name="Kirby J."/>
            <person name="Kosoy M."/>
            <person name="Birtles R."/>
            <person name="Probert W.S."/>
            <person name="Chiaraviglio L."/>
            <person name="Young S.K."/>
            <person name="Zeng Q."/>
            <person name="Gargeya S."/>
            <person name="Fitzgerald M."/>
            <person name="Haas B."/>
            <person name="Abouelleil A."/>
            <person name="Alvarado L."/>
            <person name="Arachchi H.M."/>
            <person name="Berlin A."/>
            <person name="Chapman S.B."/>
            <person name="Gearin G."/>
            <person name="Goldberg J."/>
            <person name="Griggs A."/>
            <person name="Gujja S."/>
            <person name="Hansen M."/>
            <person name="Heiman D."/>
            <person name="Howarth C."/>
            <person name="Larimer J."/>
            <person name="Lui A."/>
            <person name="MacDonald P.J.P."/>
            <person name="McCowen C."/>
            <person name="Montmayeur A."/>
            <person name="Murphy C."/>
            <person name="Neiman D."/>
            <person name="Pearson M."/>
            <person name="Priest M."/>
            <person name="Roberts A."/>
            <person name="Saif S."/>
            <person name="Shea T."/>
            <person name="Sisk P."/>
            <person name="Stolte C."/>
            <person name="Sykes S."/>
            <person name="Wortman J."/>
            <person name="Nusbaum C."/>
            <person name="Birren B."/>
        </authorList>
    </citation>
    <scope>NUCLEOTIDE SEQUENCE [LARGE SCALE GENOMIC DNA]</scope>
    <source>
        <strain evidence="2 3">LL-WM9</strain>
    </source>
</reference>
<keyword evidence="3" id="KW-1185">Reference proteome</keyword>
<dbReference type="HOGENOM" id="CLU_3095983_0_0_5"/>
<proteinExistence type="predicted"/>
<keyword evidence="1" id="KW-1133">Transmembrane helix</keyword>
<keyword evidence="1" id="KW-0812">Transmembrane</keyword>
<dbReference type="AlphaFoldDB" id="J1IS35"/>
<sequence>MINKIRNVFYVAAFMRYKTEYIAIITIVFILSGCFNIGAEKAKKMRDFIIR</sequence>
<name>J1IS35_9HYPH</name>
<protein>
    <recommendedName>
        <fullName evidence="4">Lipoprotein</fullName>
    </recommendedName>
</protein>
<dbReference type="EMBL" id="AIMC01000043">
    <property type="protein sequence ID" value="EJF74357.1"/>
    <property type="molecule type" value="Genomic_DNA"/>
</dbReference>
<keyword evidence="1" id="KW-0472">Membrane</keyword>
<accession>J1IS35</accession>
<feature type="transmembrane region" description="Helical" evidence="1">
    <location>
        <begin position="21"/>
        <end position="39"/>
    </location>
</feature>
<evidence type="ECO:0000256" key="1">
    <source>
        <dbReference type="SAM" id="Phobius"/>
    </source>
</evidence>
<comment type="caution">
    <text evidence="2">The sequence shown here is derived from an EMBL/GenBank/DDBJ whole genome shotgun (WGS) entry which is preliminary data.</text>
</comment>
<evidence type="ECO:0000313" key="3">
    <source>
        <dbReference type="Proteomes" id="UP000008748"/>
    </source>
</evidence>
<dbReference type="Proteomes" id="UP000008748">
    <property type="component" value="Unassembled WGS sequence"/>
</dbReference>
<dbReference type="PROSITE" id="PS51257">
    <property type="entry name" value="PROKAR_LIPOPROTEIN"/>
    <property type="match status" value="1"/>
</dbReference>